<dbReference type="RefSeq" id="XP_068367915.1">
    <property type="nucleotide sequence ID" value="XM_068491077.1"/>
</dbReference>
<organism evidence="1 2">
    <name type="scientific">Tritrichomonas foetus</name>
    <dbReference type="NCBI Taxonomy" id="1144522"/>
    <lineage>
        <taxon>Eukaryota</taxon>
        <taxon>Metamonada</taxon>
        <taxon>Parabasalia</taxon>
        <taxon>Tritrichomonadida</taxon>
        <taxon>Tritrichomonadidae</taxon>
        <taxon>Tritrichomonas</taxon>
    </lineage>
</organism>
<dbReference type="SUPFAM" id="SSF48371">
    <property type="entry name" value="ARM repeat"/>
    <property type="match status" value="1"/>
</dbReference>
<dbReference type="VEuPathDB" id="TrichDB:TRFO_03072"/>
<accession>A0A1J4KU33</accession>
<dbReference type="SMART" id="SM00185">
    <property type="entry name" value="ARM"/>
    <property type="match status" value="8"/>
</dbReference>
<dbReference type="PANTHER" id="PTHR23314:SF0">
    <property type="entry name" value="SPERM-ASSOCIATED ANTIGEN 6"/>
    <property type="match status" value="1"/>
</dbReference>
<keyword evidence="2" id="KW-1185">Reference proteome</keyword>
<dbReference type="PANTHER" id="PTHR23314">
    <property type="entry name" value="SPERM-ASSOCIATED ANTIGEN 6 ARMADILLO REPEAT-CONTAINING"/>
    <property type="match status" value="1"/>
</dbReference>
<dbReference type="OrthoDB" id="7537227at2759"/>
<proteinExistence type="predicted"/>
<protein>
    <submittedName>
        <fullName evidence="1">Sperm-associated antigen 6</fullName>
    </submittedName>
</protein>
<evidence type="ECO:0000313" key="1">
    <source>
        <dbReference type="EMBL" id="OHT14779.1"/>
    </source>
</evidence>
<dbReference type="Gene3D" id="1.25.10.10">
    <property type="entry name" value="Leucine-rich Repeat Variant"/>
    <property type="match status" value="2"/>
</dbReference>
<evidence type="ECO:0000313" key="2">
    <source>
        <dbReference type="Proteomes" id="UP000179807"/>
    </source>
</evidence>
<dbReference type="InterPro" id="IPR011989">
    <property type="entry name" value="ARM-like"/>
</dbReference>
<dbReference type="GeneID" id="94825781"/>
<dbReference type="Pfam" id="PF00514">
    <property type="entry name" value="Arm"/>
    <property type="match status" value="1"/>
</dbReference>
<dbReference type="AlphaFoldDB" id="A0A1J4KU33"/>
<dbReference type="InterPro" id="IPR016024">
    <property type="entry name" value="ARM-type_fold"/>
</dbReference>
<name>A0A1J4KU33_9EUKA</name>
<dbReference type="EMBL" id="MLAK01000325">
    <property type="protein sequence ID" value="OHT14779.1"/>
    <property type="molecule type" value="Genomic_DNA"/>
</dbReference>
<dbReference type="Proteomes" id="UP000179807">
    <property type="component" value="Unassembled WGS sequence"/>
</dbReference>
<dbReference type="GO" id="GO:0003341">
    <property type="term" value="P:cilium movement"/>
    <property type="evidence" value="ECO:0007669"/>
    <property type="project" value="TreeGrafter"/>
</dbReference>
<sequence>MSRQLLQVFDKYQKARREFVQTIAEQANRPENINNLMDAGVLALLRPLLLDNICPIQQTAALALGRLANYSEQIAEQIVGSGILPEIVAGLSSTDNYYKRNSCFVIRTISRHSASLAQQCVDAGALDPLVKCLEIFDNKVRESAAWALGFIATHSPDLAQAVVDANAIQYLITAVQDPELSLRRISVSSLGDIAKQTAELAQSVIDARAISYIAPLLTSADPKLKQQVCATLAHIAKHSVDSAELVVEGEIFPHALHCLKDKDGGVRKNAATLIREIVKHTQELAQLVINVGGAAALVQYLKPESGNEPLNAVMAIGYIASFSQSLASTLINESAPAVVLNVFVSSKQEFVKAAAAWTLGQLGKHSPEHASTLTSLNALALLLDAHNDPNAKDDLKLKTKRALKFIIEKCTEIEALQPLITTAPEKILKYVLEQISKLLPKNPKARVPFVTSGGFQSVQKIPAEPGSKIRDYIDAINNCYPDQAVRYYSPQYPQALIQEIESYEG</sequence>
<dbReference type="GO" id="GO:0008017">
    <property type="term" value="F:microtubule binding"/>
    <property type="evidence" value="ECO:0007669"/>
    <property type="project" value="TreeGrafter"/>
</dbReference>
<gene>
    <name evidence="1" type="primary">Spag6</name>
    <name evidence="1" type="ORF">TRFO_03072</name>
</gene>
<dbReference type="GO" id="GO:0015630">
    <property type="term" value="C:microtubule cytoskeleton"/>
    <property type="evidence" value="ECO:0007669"/>
    <property type="project" value="TreeGrafter"/>
</dbReference>
<dbReference type="InterPro" id="IPR000225">
    <property type="entry name" value="Armadillo"/>
</dbReference>
<comment type="caution">
    <text evidence="1">The sequence shown here is derived from an EMBL/GenBank/DDBJ whole genome shotgun (WGS) entry which is preliminary data.</text>
</comment>
<reference evidence="1" key="1">
    <citation type="submission" date="2016-10" db="EMBL/GenBank/DDBJ databases">
        <authorList>
            <person name="Benchimol M."/>
            <person name="Almeida L.G."/>
            <person name="Vasconcelos A.T."/>
            <person name="Perreira-Neves A."/>
            <person name="Rosa I.A."/>
            <person name="Tasca T."/>
            <person name="Bogo M.R."/>
            <person name="de Souza W."/>
        </authorList>
    </citation>
    <scope>NUCLEOTIDE SEQUENCE [LARGE SCALE GENOMIC DNA]</scope>
    <source>
        <strain evidence="1">K</strain>
    </source>
</reference>